<keyword evidence="2" id="KW-1133">Transmembrane helix</keyword>
<evidence type="ECO:0008006" key="6">
    <source>
        <dbReference type="Google" id="ProtNLM"/>
    </source>
</evidence>
<feature type="transmembrane region" description="Helical" evidence="2">
    <location>
        <begin position="302"/>
        <end position="321"/>
    </location>
</feature>
<dbReference type="CGD" id="CAL0000179221">
    <property type="gene designation" value="orf19.7682"/>
</dbReference>
<dbReference type="EMBL" id="CP017630">
    <property type="protein sequence ID" value="AOW31407.1"/>
    <property type="molecule type" value="Genomic_DNA"/>
</dbReference>
<dbReference type="eggNOG" id="ENOG502RJBG">
    <property type="taxonomic scope" value="Eukaryota"/>
</dbReference>
<feature type="compositionally biased region" description="Pro residues" evidence="1">
    <location>
        <begin position="131"/>
        <end position="153"/>
    </location>
</feature>
<evidence type="ECO:0000313" key="4">
    <source>
        <dbReference type="EMBL" id="AOW31407.1"/>
    </source>
</evidence>
<sequence>MYQSMTVPPFRPYGGDDIRVVSDLSRFDYQPDQKIRSRNPTPPSTINDNVSSSKLTLDTIIPLYSSKIDERPKYSPLRQQEDRSTQYPSPPIPVKEEPTITIPKREKKKVRYSIGVQVPQDNGGISMTNNPAPPAPVPVPVPAPAPPPPPPKDIAPRSMPYPQDINNANNLPPMPQPTSQLYPQQQLPPLPYKDSSSITSPQKRLEKKLIKQVMNRPVIQFKADRFGQNYEGEYFTISANFVIYVFEVCCSVVEIVLSSILLQRDQDIGVGYYRYFLADGIISLIVSLLFALQVINYEIRNGIFYCLVSTICKFVSFIFIISHIFPHNTYATHEIWQMRRGVGAIIIISTFLWVTNMTMFVTTLYISRLDLLEELNFDYSEVNKTT</sequence>
<feature type="region of interest" description="Disordered" evidence="1">
    <location>
        <begin position="71"/>
        <end position="97"/>
    </location>
</feature>
<accession>A0A1D8PTE7</accession>
<feature type="transmembrane region" description="Helical" evidence="2">
    <location>
        <begin position="241"/>
        <end position="263"/>
    </location>
</feature>
<dbReference type="AlphaFoldDB" id="A0A1D8PTE7"/>
<evidence type="ECO:0000256" key="1">
    <source>
        <dbReference type="SAM" id="MobiDB-lite"/>
    </source>
</evidence>
<feature type="compositionally biased region" description="Polar residues" evidence="1">
    <location>
        <begin position="119"/>
        <end position="130"/>
    </location>
</feature>
<evidence type="ECO:0000256" key="2">
    <source>
        <dbReference type="SAM" id="Phobius"/>
    </source>
</evidence>
<organism evidence="4 5">
    <name type="scientific">Candida albicans (strain SC5314 / ATCC MYA-2876)</name>
    <name type="common">Yeast</name>
    <dbReference type="NCBI Taxonomy" id="237561"/>
    <lineage>
        <taxon>Eukaryota</taxon>
        <taxon>Fungi</taxon>
        <taxon>Dikarya</taxon>
        <taxon>Ascomycota</taxon>
        <taxon>Saccharomycotina</taxon>
        <taxon>Pichiomycetes</taxon>
        <taxon>Debaryomycetaceae</taxon>
        <taxon>Candida/Lodderomyces clade</taxon>
        <taxon>Candida</taxon>
    </lineage>
</organism>
<keyword evidence="5" id="KW-1185">Reference proteome</keyword>
<proteinExistence type="predicted"/>
<dbReference type="KEGG" id="cal:CAALFM_CR07120CA"/>
<feature type="transmembrane region" description="Helical" evidence="2">
    <location>
        <begin position="275"/>
        <end position="296"/>
    </location>
</feature>
<dbReference type="STRING" id="237561.A0A1D8PTE7"/>
<gene>
    <name evidence="4" type="ordered locus">CAALFM_CR07120CA</name>
    <name evidence="3" type="ordered locus">orf19.7682</name>
</gene>
<reference evidence="4 5" key="1">
    <citation type="journal article" date="2004" name="Proc. Natl. Acad. Sci. U.S.A.">
        <title>The diploid genome sequence of Candida albicans.</title>
        <authorList>
            <person name="Jones T."/>
            <person name="Federspiel N.A."/>
            <person name="Chibana H."/>
            <person name="Dungan J."/>
            <person name="Kalman S."/>
            <person name="Magee B.B."/>
            <person name="Newport G."/>
            <person name="Thorstenson Y.R."/>
            <person name="Agabian N."/>
            <person name="Magee P.T."/>
            <person name="Davis R.W."/>
            <person name="Scherer S."/>
        </authorList>
    </citation>
    <scope>NUCLEOTIDE SEQUENCE [LARGE SCALE GENOMIC DNA]</scope>
    <source>
        <strain evidence="5">SC5314 / ATCC MYA-2876</strain>
    </source>
</reference>
<protein>
    <recommendedName>
        <fullName evidence="6">MARVEL domain-containing protein</fullName>
    </recommendedName>
</protein>
<keyword evidence="2" id="KW-0472">Membrane</keyword>
<evidence type="ECO:0000313" key="3">
    <source>
        <dbReference type="CGD" id="CAL0000179221"/>
    </source>
</evidence>
<dbReference type="VEuPathDB" id="FungiDB:CR_07120C_A"/>
<dbReference type="OrthoDB" id="4019110at2759"/>
<name>A0A1D8PTE7_CANAL</name>
<feature type="transmembrane region" description="Helical" evidence="2">
    <location>
        <begin position="342"/>
        <end position="366"/>
    </location>
</feature>
<keyword evidence="2" id="KW-0812">Transmembrane</keyword>
<feature type="compositionally biased region" description="Basic and acidic residues" evidence="1">
    <location>
        <begin position="71"/>
        <end position="84"/>
    </location>
</feature>
<dbReference type="RefSeq" id="XP_710173.1">
    <property type="nucleotide sequence ID" value="XM_705081.1"/>
</dbReference>
<dbReference type="Proteomes" id="UP000000559">
    <property type="component" value="Chromosome R"/>
</dbReference>
<dbReference type="InParanoid" id="A0A1D8PTE7"/>
<feature type="region of interest" description="Disordered" evidence="1">
    <location>
        <begin position="119"/>
        <end position="157"/>
    </location>
</feature>
<reference evidence="4 5" key="2">
    <citation type="journal article" date="2007" name="Genome Biol.">
        <title>Assembly of the Candida albicans genome into sixteen supercontigs aligned on the eight chromosomes.</title>
        <authorList>
            <person name="van het Hoog M."/>
            <person name="Rast T.J."/>
            <person name="Martchenko M."/>
            <person name="Grindle S."/>
            <person name="Dignard D."/>
            <person name="Hogues H."/>
            <person name="Cuomo C."/>
            <person name="Berriman M."/>
            <person name="Scherer S."/>
            <person name="Magee B.B."/>
            <person name="Whiteway M."/>
            <person name="Chibana H."/>
            <person name="Nantel A."/>
            <person name="Magee P.T."/>
        </authorList>
    </citation>
    <scope>GENOME REANNOTATION</scope>
    <source>
        <strain evidence="5">SC5314 / ATCC MYA-2876</strain>
    </source>
</reference>
<dbReference type="GeneID" id="3648225"/>
<evidence type="ECO:0000313" key="5">
    <source>
        <dbReference type="Proteomes" id="UP000000559"/>
    </source>
</evidence>
<feature type="region of interest" description="Disordered" evidence="1">
    <location>
        <begin position="29"/>
        <end position="51"/>
    </location>
</feature>
<reference evidence="4 5" key="3">
    <citation type="journal article" date="2013" name="Genome Biol.">
        <title>Assembly of a phased diploid Candida albicans genome facilitates allele-specific measurements and provides a simple model for repeat and indel structure.</title>
        <authorList>
            <person name="Muzzey D."/>
            <person name="Schwartz K."/>
            <person name="Weissman J.S."/>
            <person name="Sherlock G."/>
        </authorList>
    </citation>
    <scope>NUCLEOTIDE SEQUENCE [LARGE SCALE GENOMIC DNA]</scope>
    <source>
        <strain evidence="5">SC5314 / ATCC MYA-2876</strain>
    </source>
</reference>